<dbReference type="OrthoDB" id="5959877at2759"/>
<protein>
    <submittedName>
        <fullName evidence="2">Uncharacterized protein</fullName>
    </submittedName>
</protein>
<dbReference type="PANTHER" id="PTHR33361">
    <property type="entry name" value="GLR0591 PROTEIN"/>
    <property type="match status" value="1"/>
</dbReference>
<accession>A0A5B7HM30</accession>
<dbReference type="PANTHER" id="PTHR33361:SF2">
    <property type="entry name" value="DUF885 DOMAIN-CONTAINING PROTEIN"/>
    <property type="match status" value="1"/>
</dbReference>
<proteinExistence type="predicted"/>
<organism evidence="2 3">
    <name type="scientific">Portunus trituberculatus</name>
    <name type="common">Swimming crab</name>
    <name type="synonym">Neptunus trituberculatus</name>
    <dbReference type="NCBI Taxonomy" id="210409"/>
    <lineage>
        <taxon>Eukaryota</taxon>
        <taxon>Metazoa</taxon>
        <taxon>Ecdysozoa</taxon>
        <taxon>Arthropoda</taxon>
        <taxon>Crustacea</taxon>
        <taxon>Multicrustacea</taxon>
        <taxon>Malacostraca</taxon>
        <taxon>Eumalacostraca</taxon>
        <taxon>Eucarida</taxon>
        <taxon>Decapoda</taxon>
        <taxon>Pleocyemata</taxon>
        <taxon>Brachyura</taxon>
        <taxon>Eubrachyura</taxon>
        <taxon>Portunoidea</taxon>
        <taxon>Portunidae</taxon>
        <taxon>Portuninae</taxon>
        <taxon>Portunus</taxon>
    </lineage>
</organism>
<feature type="compositionally biased region" description="Basic and acidic residues" evidence="1">
    <location>
        <begin position="134"/>
        <end position="143"/>
    </location>
</feature>
<sequence>MSDTITSEQRTTLRQQAQERIKQDLIPSFKEIRNFIVDQYLLATRTEVGVSSLPGGKPYYQACLKFHTTTDLTPQEIHDMGQKEVARIEKEVHKAWRNELLWLAAPIRIHSGKGRGSEVHKLEFSGETAVVKDQPVKPREKQQEAQTRSFPGETEI</sequence>
<dbReference type="InterPro" id="IPR010281">
    <property type="entry name" value="DUF885"/>
</dbReference>
<name>A0A5B7HM30_PORTR</name>
<keyword evidence="3" id="KW-1185">Reference proteome</keyword>
<dbReference type="AlphaFoldDB" id="A0A5B7HM30"/>
<reference evidence="2 3" key="1">
    <citation type="submission" date="2019-05" db="EMBL/GenBank/DDBJ databases">
        <title>Another draft genome of Portunus trituberculatus and its Hox gene families provides insights of decapod evolution.</title>
        <authorList>
            <person name="Jeong J.-H."/>
            <person name="Song I."/>
            <person name="Kim S."/>
            <person name="Choi T."/>
            <person name="Kim D."/>
            <person name="Ryu S."/>
            <person name="Kim W."/>
        </authorList>
    </citation>
    <scope>NUCLEOTIDE SEQUENCE [LARGE SCALE GENOMIC DNA]</scope>
    <source>
        <tissue evidence="2">Muscle</tissue>
    </source>
</reference>
<evidence type="ECO:0000313" key="2">
    <source>
        <dbReference type="EMBL" id="MPC73971.1"/>
    </source>
</evidence>
<comment type="caution">
    <text evidence="2">The sequence shown here is derived from an EMBL/GenBank/DDBJ whole genome shotgun (WGS) entry which is preliminary data.</text>
</comment>
<dbReference type="EMBL" id="VSRR010037946">
    <property type="protein sequence ID" value="MPC73971.1"/>
    <property type="molecule type" value="Genomic_DNA"/>
</dbReference>
<feature type="region of interest" description="Disordered" evidence="1">
    <location>
        <begin position="130"/>
        <end position="156"/>
    </location>
</feature>
<dbReference type="Proteomes" id="UP000324222">
    <property type="component" value="Unassembled WGS sequence"/>
</dbReference>
<evidence type="ECO:0000256" key="1">
    <source>
        <dbReference type="SAM" id="MobiDB-lite"/>
    </source>
</evidence>
<evidence type="ECO:0000313" key="3">
    <source>
        <dbReference type="Proteomes" id="UP000324222"/>
    </source>
</evidence>
<gene>
    <name evidence="2" type="ORF">E2C01_068314</name>
</gene>
<dbReference type="Pfam" id="PF05960">
    <property type="entry name" value="DUF885"/>
    <property type="match status" value="1"/>
</dbReference>